<dbReference type="Pfam" id="PF01593">
    <property type="entry name" value="Amino_oxidase"/>
    <property type="match status" value="1"/>
</dbReference>
<evidence type="ECO:0000259" key="1">
    <source>
        <dbReference type="Pfam" id="PF01593"/>
    </source>
</evidence>
<gene>
    <name evidence="2" type="ORF">N656DRAFT_790934</name>
</gene>
<reference evidence="2" key="2">
    <citation type="submission" date="2023-05" db="EMBL/GenBank/DDBJ databases">
        <authorList>
            <consortium name="Lawrence Berkeley National Laboratory"/>
            <person name="Steindorff A."/>
            <person name="Hensen N."/>
            <person name="Bonometti L."/>
            <person name="Westerberg I."/>
            <person name="Brannstrom I.O."/>
            <person name="Guillou S."/>
            <person name="Cros-Aarteil S."/>
            <person name="Calhoun S."/>
            <person name="Haridas S."/>
            <person name="Kuo A."/>
            <person name="Mondo S."/>
            <person name="Pangilinan J."/>
            <person name="Riley R."/>
            <person name="Labutti K."/>
            <person name="Andreopoulos B."/>
            <person name="Lipzen A."/>
            <person name="Chen C."/>
            <person name="Yanf M."/>
            <person name="Daum C."/>
            <person name="Ng V."/>
            <person name="Clum A."/>
            <person name="Ohm R."/>
            <person name="Martin F."/>
            <person name="Silar P."/>
            <person name="Natvig D."/>
            <person name="Lalanne C."/>
            <person name="Gautier V."/>
            <person name="Ament-Velasquez S.L."/>
            <person name="Kruys A."/>
            <person name="Hutchinson M.I."/>
            <person name="Powell A.J."/>
            <person name="Barry K."/>
            <person name="Miller A.N."/>
            <person name="Grigoriev I.V."/>
            <person name="Debuchy R."/>
            <person name="Gladieux P."/>
            <person name="Thoren M.H."/>
            <person name="Johannesson H."/>
        </authorList>
    </citation>
    <scope>NUCLEOTIDE SEQUENCE</scope>
    <source>
        <strain evidence="2">CBS 508.74</strain>
    </source>
</reference>
<dbReference type="SUPFAM" id="SSF51905">
    <property type="entry name" value="FAD/NAD(P)-binding domain"/>
    <property type="match status" value="1"/>
</dbReference>
<dbReference type="GO" id="GO:0016491">
    <property type="term" value="F:oxidoreductase activity"/>
    <property type="evidence" value="ECO:0007669"/>
    <property type="project" value="InterPro"/>
</dbReference>
<dbReference type="PANTHER" id="PTHR10742">
    <property type="entry name" value="FLAVIN MONOAMINE OXIDASE"/>
    <property type="match status" value="1"/>
</dbReference>
<dbReference type="PANTHER" id="PTHR10742:SF410">
    <property type="entry name" value="LYSINE-SPECIFIC HISTONE DEMETHYLASE 2"/>
    <property type="match status" value="1"/>
</dbReference>
<dbReference type="EMBL" id="MU853349">
    <property type="protein sequence ID" value="KAK4110700.1"/>
    <property type="molecule type" value="Genomic_DNA"/>
</dbReference>
<name>A0AAN6QI65_9PEZI</name>
<sequence length="519" mass="57760">MENPPGDTGRDGFQWTKETGLQAGVPSLGVILPPSNLPSDDTANSDTFDVIVVGGGYTGLTAIRDLTLAGHKVLLVEARDRIGGRSWSSNIDGYPYEMGGTWVHWNQPFVWRELFRYGLSTKLEISMVTEGGLNKCFVDMGTRRVEMGHDKEDLLSESALTKYVDVDGHLARTVIPFPHDPLYNKEAVARYDAMTMADRLDEIADELTPVERNMLEQFLSITCGSSRFEDASFFEVLRWWALMNYNYTDFIALGLTYKLRAGQSALARSFFDEALATEKLRYAFDSPVSKIVDQGGVVEVTTTARDGSGTAATFRAHRVICTVPLNVLYKIDFSPPLAPLKTEASKLGHVNQVTKIHAELANPELRSVGAFSLGKLTYGFGDGTTPAGNTHMVAFGSSQAGRHLQPEEDMEETLRAWRRLIGRDDVDIRRVVFHNWHKDEFAQGAWEWLRPNMSLKYLDELRKRHGNVLFGSADWALGWRAFIDGAIEDGGRVAKEASDEIRALRRSNVVVPGINGLSF</sequence>
<dbReference type="AlphaFoldDB" id="A0AAN6QI65"/>
<organism evidence="2 3">
    <name type="scientific">Canariomyces notabilis</name>
    <dbReference type="NCBI Taxonomy" id="2074819"/>
    <lineage>
        <taxon>Eukaryota</taxon>
        <taxon>Fungi</taxon>
        <taxon>Dikarya</taxon>
        <taxon>Ascomycota</taxon>
        <taxon>Pezizomycotina</taxon>
        <taxon>Sordariomycetes</taxon>
        <taxon>Sordariomycetidae</taxon>
        <taxon>Sordariales</taxon>
        <taxon>Chaetomiaceae</taxon>
        <taxon>Canariomyces</taxon>
    </lineage>
</organism>
<dbReference type="InterPro" id="IPR036188">
    <property type="entry name" value="FAD/NAD-bd_sf"/>
</dbReference>
<dbReference type="GeneID" id="89941050"/>
<feature type="domain" description="Amine oxidase" evidence="1">
    <location>
        <begin position="58"/>
        <end position="496"/>
    </location>
</feature>
<evidence type="ECO:0000313" key="2">
    <source>
        <dbReference type="EMBL" id="KAK4110700.1"/>
    </source>
</evidence>
<dbReference type="RefSeq" id="XP_064668270.1">
    <property type="nucleotide sequence ID" value="XM_064816925.1"/>
</dbReference>
<reference evidence="2" key="1">
    <citation type="journal article" date="2023" name="Mol. Phylogenet. Evol.">
        <title>Genome-scale phylogeny and comparative genomics of the fungal order Sordariales.</title>
        <authorList>
            <person name="Hensen N."/>
            <person name="Bonometti L."/>
            <person name="Westerberg I."/>
            <person name="Brannstrom I.O."/>
            <person name="Guillou S."/>
            <person name="Cros-Aarteil S."/>
            <person name="Calhoun S."/>
            <person name="Haridas S."/>
            <person name="Kuo A."/>
            <person name="Mondo S."/>
            <person name="Pangilinan J."/>
            <person name="Riley R."/>
            <person name="LaButti K."/>
            <person name="Andreopoulos B."/>
            <person name="Lipzen A."/>
            <person name="Chen C."/>
            <person name="Yan M."/>
            <person name="Daum C."/>
            <person name="Ng V."/>
            <person name="Clum A."/>
            <person name="Steindorff A."/>
            <person name="Ohm R.A."/>
            <person name="Martin F."/>
            <person name="Silar P."/>
            <person name="Natvig D.O."/>
            <person name="Lalanne C."/>
            <person name="Gautier V."/>
            <person name="Ament-Velasquez S.L."/>
            <person name="Kruys A."/>
            <person name="Hutchinson M.I."/>
            <person name="Powell A.J."/>
            <person name="Barry K."/>
            <person name="Miller A.N."/>
            <person name="Grigoriev I.V."/>
            <person name="Debuchy R."/>
            <person name="Gladieux P."/>
            <person name="Hiltunen Thoren M."/>
            <person name="Johannesson H."/>
        </authorList>
    </citation>
    <scope>NUCLEOTIDE SEQUENCE</scope>
    <source>
        <strain evidence="2">CBS 508.74</strain>
    </source>
</reference>
<proteinExistence type="predicted"/>
<accession>A0AAN6QI65</accession>
<evidence type="ECO:0000313" key="3">
    <source>
        <dbReference type="Proteomes" id="UP001302812"/>
    </source>
</evidence>
<dbReference type="Gene3D" id="3.90.660.10">
    <property type="match status" value="2"/>
</dbReference>
<dbReference type="InterPro" id="IPR050281">
    <property type="entry name" value="Flavin_monoamine_oxidase"/>
</dbReference>
<dbReference type="InterPro" id="IPR002937">
    <property type="entry name" value="Amino_oxidase"/>
</dbReference>
<comment type="caution">
    <text evidence="2">The sequence shown here is derived from an EMBL/GenBank/DDBJ whole genome shotgun (WGS) entry which is preliminary data.</text>
</comment>
<dbReference type="Gene3D" id="3.50.50.60">
    <property type="entry name" value="FAD/NAD(P)-binding domain"/>
    <property type="match status" value="2"/>
</dbReference>
<protein>
    <submittedName>
        <fullName evidence="2">Monoamine oxidase</fullName>
    </submittedName>
</protein>
<dbReference type="Proteomes" id="UP001302812">
    <property type="component" value="Unassembled WGS sequence"/>
</dbReference>
<keyword evidence="3" id="KW-1185">Reference proteome</keyword>